<dbReference type="HOGENOM" id="CLU_1938165_0_0_1"/>
<dbReference type="GeneID" id="27321085"/>
<evidence type="ECO:0000313" key="2">
    <source>
        <dbReference type="Proteomes" id="UP000054302"/>
    </source>
</evidence>
<gene>
    <name evidence="1" type="ORF">PV10_03240</name>
</gene>
<reference evidence="1 2" key="1">
    <citation type="submission" date="2015-01" db="EMBL/GenBank/DDBJ databases">
        <title>The Genome Sequence of Exophiala mesophila CBS40295.</title>
        <authorList>
            <consortium name="The Broad Institute Genomics Platform"/>
            <person name="Cuomo C."/>
            <person name="de Hoog S."/>
            <person name="Gorbushina A."/>
            <person name="Stielow B."/>
            <person name="Teixiera M."/>
            <person name="Abouelleil A."/>
            <person name="Chapman S.B."/>
            <person name="Priest M."/>
            <person name="Young S.K."/>
            <person name="Wortman J."/>
            <person name="Nusbaum C."/>
            <person name="Birren B."/>
        </authorList>
    </citation>
    <scope>NUCLEOTIDE SEQUENCE [LARGE SCALE GENOMIC DNA]</scope>
    <source>
        <strain evidence="1 2">CBS 40295</strain>
    </source>
</reference>
<proteinExistence type="predicted"/>
<name>A0A0D1X1H2_EXOME</name>
<accession>A0A0D1X1H2</accession>
<keyword evidence="2" id="KW-1185">Reference proteome</keyword>
<evidence type="ECO:0000313" key="1">
    <source>
        <dbReference type="EMBL" id="KIV95610.1"/>
    </source>
</evidence>
<dbReference type="RefSeq" id="XP_016227184.1">
    <property type="nucleotide sequence ID" value="XM_016367666.1"/>
</dbReference>
<dbReference type="AlphaFoldDB" id="A0A0D1X1H2"/>
<dbReference type="VEuPathDB" id="FungiDB:PV10_03240"/>
<protein>
    <submittedName>
        <fullName evidence="1">Uncharacterized protein</fullName>
    </submittedName>
</protein>
<organism evidence="1 2">
    <name type="scientific">Exophiala mesophila</name>
    <name type="common">Black yeast-like fungus</name>
    <dbReference type="NCBI Taxonomy" id="212818"/>
    <lineage>
        <taxon>Eukaryota</taxon>
        <taxon>Fungi</taxon>
        <taxon>Dikarya</taxon>
        <taxon>Ascomycota</taxon>
        <taxon>Pezizomycotina</taxon>
        <taxon>Eurotiomycetes</taxon>
        <taxon>Chaetothyriomycetidae</taxon>
        <taxon>Chaetothyriales</taxon>
        <taxon>Herpotrichiellaceae</taxon>
        <taxon>Exophiala</taxon>
    </lineage>
</organism>
<dbReference type="EMBL" id="KN847521">
    <property type="protein sequence ID" value="KIV95610.1"/>
    <property type="molecule type" value="Genomic_DNA"/>
</dbReference>
<dbReference type="Proteomes" id="UP000054302">
    <property type="component" value="Unassembled WGS sequence"/>
</dbReference>
<sequence length="130" mass="14641">MRACHSYSRSSEHCKLTPLAKMQVACFDALIASICLTSECNDAAKSKSVLVHPQARIDVLKVPKTFRDLQSPRLSTRVRPEVLSWKRRTFIPIPASSTFGQLELATTSLRGLWLALCSYLIWDIWDSCIS</sequence>